<reference evidence="3" key="1">
    <citation type="submission" date="2016-10" db="EMBL/GenBank/DDBJ databases">
        <authorList>
            <person name="Varghese N."/>
            <person name="Submissions S."/>
        </authorList>
    </citation>
    <scope>NUCLEOTIDE SEQUENCE [LARGE SCALE GENOMIC DNA]</scope>
    <source>
        <strain evidence="3">CGMCC 1.10369</strain>
    </source>
</reference>
<dbReference type="RefSeq" id="WP_090842606.1">
    <property type="nucleotide sequence ID" value="NZ_FNIL01000004.1"/>
</dbReference>
<gene>
    <name evidence="2" type="ORF">SAMN04488053_104173</name>
</gene>
<name>A0A1H0F3B6_9BACI</name>
<dbReference type="OrthoDB" id="9819768at2"/>
<dbReference type="Proteomes" id="UP000198778">
    <property type="component" value="Unassembled WGS sequence"/>
</dbReference>
<keyword evidence="1" id="KW-1133">Transmembrane helix</keyword>
<keyword evidence="1" id="KW-0812">Transmembrane</keyword>
<keyword evidence="1" id="KW-0472">Membrane</keyword>
<organism evidence="2 3">
    <name type="scientific">Alkalicoccus daliensis</name>
    <dbReference type="NCBI Taxonomy" id="745820"/>
    <lineage>
        <taxon>Bacteria</taxon>
        <taxon>Bacillati</taxon>
        <taxon>Bacillota</taxon>
        <taxon>Bacilli</taxon>
        <taxon>Bacillales</taxon>
        <taxon>Bacillaceae</taxon>
        <taxon>Alkalicoccus</taxon>
    </lineage>
</organism>
<keyword evidence="3" id="KW-1185">Reference proteome</keyword>
<sequence length="461" mass="53908">MIAEKQVNQSEVLPGPITRVDEYIFAPFNTYTFLNLDDVMFSSRTAIQNKLVKHLDGKDYEDERIRCNVRWGVEDSNNVKKAKGVFANVGNENSLIYASLECLEGNLVIHESIGEIFKGGVLEFEDVRFYFQESGVGTCSAKISITHPGMSLKELEKVSEELNRLFKVYFEKLCYVLSEDYIEAVKDQRIQCFSLDFMPVVTKEDIGEECIPWTHRVYHIHGDELFELENPGQPFQYILTPSKREDIQDISIYENRYIYFGWGHSIILTKDGENDYFQTKTNVHEYIRLIQISQSNWQCFDLLTKIVEMGRVSFSSSADKKKIKKLKSDILTIRYFNRYVDQILDNASSIKVTFDTEKRNLLKELNSRWQIAEIIENIKQKMLLVEELLDFLYYRQKEHREEKLSTVLFCMAVLSISQIIAILIDYSQDIFQYESLTKIILLCNGVFITILTILIFFRFKN</sequence>
<evidence type="ECO:0000256" key="1">
    <source>
        <dbReference type="SAM" id="Phobius"/>
    </source>
</evidence>
<feature type="transmembrane region" description="Helical" evidence="1">
    <location>
        <begin position="404"/>
        <end position="424"/>
    </location>
</feature>
<evidence type="ECO:0000313" key="2">
    <source>
        <dbReference type="EMBL" id="SDN89154.1"/>
    </source>
</evidence>
<evidence type="ECO:0000313" key="3">
    <source>
        <dbReference type="Proteomes" id="UP000198778"/>
    </source>
</evidence>
<dbReference type="EMBL" id="FNIL01000004">
    <property type="protein sequence ID" value="SDN89154.1"/>
    <property type="molecule type" value="Genomic_DNA"/>
</dbReference>
<feature type="transmembrane region" description="Helical" evidence="1">
    <location>
        <begin position="436"/>
        <end position="457"/>
    </location>
</feature>
<accession>A0A1H0F3B6</accession>
<dbReference type="AlphaFoldDB" id="A0A1H0F3B6"/>
<proteinExistence type="predicted"/>
<protein>
    <submittedName>
        <fullName evidence="2">Uncharacterized protein</fullName>
    </submittedName>
</protein>